<dbReference type="GO" id="GO:0019867">
    <property type="term" value="C:outer membrane"/>
    <property type="evidence" value="ECO:0007669"/>
    <property type="project" value="InterPro"/>
</dbReference>
<dbReference type="Pfam" id="PF05433">
    <property type="entry name" value="Rick_17kDa_Anti"/>
    <property type="match status" value="1"/>
</dbReference>
<dbReference type="RefSeq" id="WP_092697052.1">
    <property type="nucleotide sequence ID" value="NZ_CAXIQL010000090.1"/>
</dbReference>
<evidence type="ECO:0000256" key="2">
    <source>
        <dbReference type="ARBA" id="ARBA00023136"/>
    </source>
</evidence>
<keyword evidence="3" id="KW-0732">Signal</keyword>
<dbReference type="AlphaFoldDB" id="A0A1H3WU35"/>
<dbReference type="Proteomes" id="UP000199002">
    <property type="component" value="Unassembled WGS sequence"/>
</dbReference>
<accession>A0A1H3WU35</accession>
<evidence type="ECO:0000313" key="6">
    <source>
        <dbReference type="Proteomes" id="UP000199002"/>
    </source>
</evidence>
<dbReference type="PANTHER" id="PTHR35603">
    <property type="match status" value="1"/>
</dbReference>
<evidence type="ECO:0000256" key="3">
    <source>
        <dbReference type="SAM" id="SignalP"/>
    </source>
</evidence>
<organism evidence="5 6">
    <name type="scientific">Acidovorax soli</name>
    <dbReference type="NCBI Taxonomy" id="592050"/>
    <lineage>
        <taxon>Bacteria</taxon>
        <taxon>Pseudomonadati</taxon>
        <taxon>Pseudomonadota</taxon>
        <taxon>Betaproteobacteria</taxon>
        <taxon>Burkholderiales</taxon>
        <taxon>Comamonadaceae</taxon>
        <taxon>Acidovorax</taxon>
    </lineage>
</organism>
<keyword evidence="6" id="KW-1185">Reference proteome</keyword>
<evidence type="ECO:0000259" key="4">
    <source>
        <dbReference type="Pfam" id="PF05433"/>
    </source>
</evidence>
<name>A0A1H3WU35_9BURK</name>
<feature type="chain" id="PRO_5011444955" evidence="3">
    <location>
        <begin position="25"/>
        <end position="176"/>
    </location>
</feature>
<dbReference type="EMBL" id="FNQJ01000003">
    <property type="protein sequence ID" value="SDZ90241.1"/>
    <property type="molecule type" value="Genomic_DNA"/>
</dbReference>
<reference evidence="6" key="1">
    <citation type="submission" date="2016-10" db="EMBL/GenBank/DDBJ databases">
        <authorList>
            <person name="Varghese N."/>
            <person name="Submissions S."/>
        </authorList>
    </citation>
    <scope>NUCLEOTIDE SEQUENCE [LARGE SCALE GENOMIC DNA]</scope>
    <source>
        <strain evidence="6">DSM 25157</strain>
    </source>
</reference>
<dbReference type="PROSITE" id="PS51257">
    <property type="entry name" value="PROKAR_LIPOPROTEIN"/>
    <property type="match status" value="1"/>
</dbReference>
<dbReference type="InterPro" id="IPR008816">
    <property type="entry name" value="Gly_zipper_2TM_dom"/>
</dbReference>
<evidence type="ECO:0000256" key="1">
    <source>
        <dbReference type="ARBA" id="ARBA00004370"/>
    </source>
</evidence>
<sequence>MRKITRFATLAGSALLLGALAACAPQQPYPSQYPTQYPSGGYSSGGYQSNAPIYSNQPMGTEYGRVANIEVLQARSQGQTTGVGAVLGAVVGGVLGNQVGGGSGRTAATAVGAVGGALAGNAIEGRNRDAGGAEVQGYRISIQLDQGGYRSYDVSHPGDLRPGDRVRLYNGQISRL</sequence>
<feature type="domain" description="Glycine zipper 2TM" evidence="4">
    <location>
        <begin position="84"/>
        <end position="124"/>
    </location>
</feature>
<comment type="subcellular location">
    <subcellularLocation>
        <location evidence="1">Membrane</location>
    </subcellularLocation>
</comment>
<dbReference type="STRING" id="592050.SAMN05421875_10350"/>
<protein>
    <submittedName>
        <fullName evidence="5">Glycine zipper 2TM domain-containing protein</fullName>
    </submittedName>
</protein>
<dbReference type="InterPro" id="IPR051407">
    <property type="entry name" value="Bact_OM_lipoprot/Surf_antigen"/>
</dbReference>
<proteinExistence type="predicted"/>
<dbReference type="GeneID" id="34233750"/>
<keyword evidence="2" id="KW-0472">Membrane</keyword>
<evidence type="ECO:0000313" key="5">
    <source>
        <dbReference type="EMBL" id="SDZ90241.1"/>
    </source>
</evidence>
<gene>
    <name evidence="5" type="ORF">SAMN05421875_10350</name>
</gene>
<feature type="signal peptide" evidence="3">
    <location>
        <begin position="1"/>
        <end position="24"/>
    </location>
</feature>
<dbReference type="PANTHER" id="PTHR35603:SF2">
    <property type="entry name" value="OUTER MEMBRANE LIPOPROTEIN"/>
    <property type="match status" value="1"/>
</dbReference>